<evidence type="ECO:0000313" key="2">
    <source>
        <dbReference type="EMBL" id="ASY28416.1"/>
    </source>
</evidence>
<sequence>MRYTVHISSSAVKALNKIPKKDQLRIAGVFVLLAENPLPPKATKLSGREGYRVRSGDYRVIYTFE</sequence>
<dbReference type="Proteomes" id="UP000217221">
    <property type="component" value="Chromosome"/>
</dbReference>
<dbReference type="InterPro" id="IPR035093">
    <property type="entry name" value="RelE/ParE_toxin_dom_sf"/>
</dbReference>
<dbReference type="InterPro" id="IPR007712">
    <property type="entry name" value="RelE/ParE_toxin"/>
</dbReference>
<dbReference type="EMBL" id="CP016782">
    <property type="protein sequence ID" value="ASY28416.1"/>
    <property type="molecule type" value="Genomic_DNA"/>
</dbReference>
<keyword evidence="3" id="KW-1185">Reference proteome</keyword>
<keyword evidence="1" id="KW-1277">Toxin-antitoxin system</keyword>
<dbReference type="KEGG" id="plim:PHILAsVB114_06680"/>
<reference evidence="2 3" key="1">
    <citation type="submission" date="2016-07" db="EMBL/GenBank/DDBJ databases">
        <title>High microdiversification within the ubiquitous acI lineage of Actinobacteria.</title>
        <authorList>
            <person name="Neuenschwander S.M."/>
            <person name="Salcher M."/>
            <person name="Ghai R."/>
            <person name="Pernthaler J."/>
        </authorList>
    </citation>
    <scope>NUCLEOTIDE SEQUENCE [LARGE SCALE GENOMIC DNA]</scope>
    <source>
        <strain evidence="2">MMS-VB-114</strain>
    </source>
</reference>
<accession>A0A249LHM5</accession>
<dbReference type="AlphaFoldDB" id="A0A249LHM5"/>
<evidence type="ECO:0000313" key="3">
    <source>
        <dbReference type="Proteomes" id="UP000217221"/>
    </source>
</evidence>
<proteinExistence type="predicted"/>
<dbReference type="OrthoDB" id="5326046at2"/>
<gene>
    <name evidence="2" type="ORF">PHILAsVB114_06680</name>
</gene>
<dbReference type="Pfam" id="PF05016">
    <property type="entry name" value="ParE_toxin"/>
    <property type="match status" value="1"/>
</dbReference>
<dbReference type="SUPFAM" id="SSF143011">
    <property type="entry name" value="RelE-like"/>
    <property type="match status" value="1"/>
</dbReference>
<name>A0A249LHM5_9ACTN</name>
<organism evidence="2 3">
    <name type="scientific">Candidatus Planktophila limnetica</name>
    <dbReference type="NCBI Taxonomy" id="573600"/>
    <lineage>
        <taxon>Bacteria</taxon>
        <taxon>Bacillati</taxon>
        <taxon>Actinomycetota</taxon>
        <taxon>Actinomycetes</taxon>
        <taxon>Candidatus Nanopelagicales</taxon>
        <taxon>Candidatus Nanopelagicaceae</taxon>
        <taxon>Candidatus Planktophila</taxon>
    </lineage>
</organism>
<dbReference type="Gene3D" id="3.30.2310.20">
    <property type="entry name" value="RelE-like"/>
    <property type="match status" value="1"/>
</dbReference>
<evidence type="ECO:0000256" key="1">
    <source>
        <dbReference type="ARBA" id="ARBA00022649"/>
    </source>
</evidence>
<protein>
    <submittedName>
        <fullName evidence="2">mRNA interferase RelE/StbE</fullName>
    </submittedName>
</protein>